<feature type="compositionally biased region" description="Polar residues" evidence="4">
    <location>
        <begin position="152"/>
        <end position="173"/>
    </location>
</feature>
<dbReference type="SMART" id="SM01179">
    <property type="entry name" value="DUF862"/>
    <property type="match status" value="1"/>
</dbReference>
<reference evidence="6 7" key="1">
    <citation type="submission" date="2016-05" db="EMBL/GenBank/DDBJ databases">
        <title>First whole genome sequencing of Entamoeba histolytica HM1:IMSS-clone-6.</title>
        <authorList>
            <person name="Mukherjee Avik.K."/>
            <person name="Izumyama S."/>
            <person name="Nakada-Tsukui K."/>
            <person name="Nozaki T."/>
        </authorList>
    </citation>
    <scope>NUCLEOTIDE SEQUENCE [LARGE SCALE GENOMIC DNA]</scope>
    <source>
        <strain evidence="6 7">HM1:IMSS clone 6</strain>
    </source>
</reference>
<evidence type="ECO:0000256" key="1">
    <source>
        <dbReference type="ARBA" id="ARBA00008140"/>
    </source>
</evidence>
<evidence type="ECO:0000313" key="7">
    <source>
        <dbReference type="Proteomes" id="UP000078387"/>
    </source>
</evidence>
<organism evidence="6 7">
    <name type="scientific">Entamoeba histolytica</name>
    <dbReference type="NCBI Taxonomy" id="5759"/>
    <lineage>
        <taxon>Eukaryota</taxon>
        <taxon>Amoebozoa</taxon>
        <taxon>Evosea</taxon>
        <taxon>Archamoebae</taxon>
        <taxon>Mastigamoebida</taxon>
        <taxon>Entamoebidae</taxon>
        <taxon>Entamoeba</taxon>
    </lineage>
</organism>
<accession>A0A5K1U9L8</accession>
<dbReference type="AlphaFoldDB" id="A0A5K1U9L8"/>
<feature type="region of interest" description="Disordered" evidence="4">
    <location>
        <begin position="137"/>
        <end position="180"/>
    </location>
</feature>
<feature type="compositionally biased region" description="Low complexity" evidence="4">
    <location>
        <begin position="138"/>
        <end position="151"/>
    </location>
</feature>
<gene>
    <name evidence="6" type="ORF">CL6EHI_182630</name>
</gene>
<dbReference type="Gene3D" id="3.90.1720.30">
    <property type="entry name" value="PPPDE domains"/>
    <property type="match status" value="1"/>
</dbReference>
<dbReference type="GO" id="GO:0016579">
    <property type="term" value="P:protein deubiquitination"/>
    <property type="evidence" value="ECO:0007669"/>
    <property type="project" value="TreeGrafter"/>
</dbReference>
<dbReference type="InterPro" id="IPR042266">
    <property type="entry name" value="PPPDE_sf"/>
</dbReference>
<sequence>MKQVPKGEEVILHVYDLMDNTYLYPVGMGAYHSGVCIFGREYSFSDGGIFDTRPKDVEAPFRTSINMGMFRGSYKDFQYVVDSLRSEFAPGTYNLYNKNCNCFSNALCLKLVQQPIPTWVNRMAWYGSQFEKFFGAGPQTQQTSPIQQTPTNHSTSQIQSSGHKLSETPSSLPSDPKERRQMIIEQYKKTVTK</sequence>
<dbReference type="VEuPathDB" id="AmoebaDB:EHI8A_003770"/>
<dbReference type="GO" id="GO:0101005">
    <property type="term" value="F:deubiquitinase activity"/>
    <property type="evidence" value="ECO:0007669"/>
    <property type="project" value="TreeGrafter"/>
</dbReference>
<keyword evidence="3" id="KW-0378">Hydrolase</keyword>
<dbReference type="VEuPathDB" id="AmoebaDB:EHI7A_003560"/>
<evidence type="ECO:0000313" key="6">
    <source>
        <dbReference type="EMBL" id="GAT92525.1"/>
    </source>
</evidence>
<evidence type="ECO:0000259" key="5">
    <source>
        <dbReference type="PROSITE" id="PS51858"/>
    </source>
</evidence>
<comment type="similarity">
    <text evidence="1">Belongs to the DeSI family.</text>
</comment>
<dbReference type="GO" id="GO:0006508">
    <property type="term" value="P:proteolysis"/>
    <property type="evidence" value="ECO:0007669"/>
    <property type="project" value="UniProtKB-KW"/>
</dbReference>
<dbReference type="PANTHER" id="PTHR12378:SF80">
    <property type="entry name" value="IP06716P-RELATED"/>
    <property type="match status" value="1"/>
</dbReference>
<name>A0A5K1U9L8_ENTHI</name>
<keyword evidence="2" id="KW-0645">Protease</keyword>
<dbReference type="Proteomes" id="UP000078387">
    <property type="component" value="Unassembled WGS sequence"/>
</dbReference>
<dbReference type="VEuPathDB" id="AmoebaDB:KM1_002700"/>
<protein>
    <recommendedName>
        <fullName evidence="5">PPPDE domain-containing protein</fullName>
    </recommendedName>
</protein>
<dbReference type="InterPro" id="IPR008580">
    <property type="entry name" value="PPPDE_dom"/>
</dbReference>
<evidence type="ECO:0000256" key="3">
    <source>
        <dbReference type="ARBA" id="ARBA00022801"/>
    </source>
</evidence>
<dbReference type="PANTHER" id="PTHR12378">
    <property type="entry name" value="DESUMOYLATING ISOPEPTIDASE"/>
    <property type="match status" value="1"/>
</dbReference>
<evidence type="ECO:0000256" key="2">
    <source>
        <dbReference type="ARBA" id="ARBA00022670"/>
    </source>
</evidence>
<evidence type="ECO:0000256" key="4">
    <source>
        <dbReference type="SAM" id="MobiDB-lite"/>
    </source>
</evidence>
<feature type="domain" description="PPPDE" evidence="5">
    <location>
        <begin position="8"/>
        <end position="129"/>
    </location>
</feature>
<proteinExistence type="inferred from homology"/>
<dbReference type="VEuPathDB" id="AmoebaDB:EHI5A_001500"/>
<dbReference type="VEuPathDB" id="AmoebaDB:EHI_182630"/>
<dbReference type="OMA" id="PLEGCRW"/>
<dbReference type="EMBL" id="BDEQ01000001">
    <property type="protein sequence ID" value="GAT92525.1"/>
    <property type="molecule type" value="Genomic_DNA"/>
</dbReference>
<dbReference type="PROSITE" id="PS51858">
    <property type="entry name" value="PPPDE"/>
    <property type="match status" value="1"/>
</dbReference>
<comment type="caution">
    <text evidence="6">The sequence shown here is derived from an EMBL/GenBank/DDBJ whole genome shotgun (WGS) entry which is preliminary data.</text>
</comment>
<dbReference type="Pfam" id="PF05903">
    <property type="entry name" value="Peptidase_C97"/>
    <property type="match status" value="1"/>
</dbReference>